<dbReference type="GO" id="GO:0005525">
    <property type="term" value="F:GTP binding"/>
    <property type="evidence" value="ECO:0007669"/>
    <property type="project" value="InterPro"/>
</dbReference>
<dbReference type="SUPFAM" id="SSF52540">
    <property type="entry name" value="P-loop containing nucleoside triphosphate hydrolases"/>
    <property type="match status" value="1"/>
</dbReference>
<protein>
    <submittedName>
        <fullName evidence="2">Uncharacterized protein</fullName>
    </submittedName>
</protein>
<evidence type="ECO:0000256" key="1">
    <source>
        <dbReference type="ARBA" id="ARBA00022741"/>
    </source>
</evidence>
<dbReference type="Proteomes" id="UP000014680">
    <property type="component" value="Unassembled WGS sequence"/>
</dbReference>
<accession>A0A0A1UGY9</accession>
<dbReference type="AlphaFoldDB" id="A0A0A1UGY9"/>
<dbReference type="VEuPathDB" id="AmoebaDB:EIN_431200"/>
<dbReference type="SMART" id="SM00175">
    <property type="entry name" value="RAB"/>
    <property type="match status" value="1"/>
</dbReference>
<sequence length="207" mass="23617">MEEELKVVPMSLMVIGEHHIGKSCLISQVLEGGYKESVHSTLVNGVDFDIKRFLWDRRIVNLTTFEVWNNGYSNKTIDTFCKTRHPPLCFICYDCKTMKHFDNVGNCFSLVNKHFTLNQIHLVGLRYDTIEGDIHISPLIGAQKAAELNIAFHLTSAKTREGISDIVTLFHRAREDVVDKFDSSTIAKNKENVIKMKTQARNVCMLN</sequence>
<dbReference type="InterPro" id="IPR027417">
    <property type="entry name" value="P-loop_NTPase"/>
</dbReference>
<evidence type="ECO:0000313" key="2">
    <source>
        <dbReference type="EMBL" id="ELP95284.1"/>
    </source>
</evidence>
<organism evidence="2 3">
    <name type="scientific">Entamoeba invadens IP1</name>
    <dbReference type="NCBI Taxonomy" id="370355"/>
    <lineage>
        <taxon>Eukaryota</taxon>
        <taxon>Amoebozoa</taxon>
        <taxon>Evosea</taxon>
        <taxon>Archamoebae</taxon>
        <taxon>Mastigamoebida</taxon>
        <taxon>Entamoebidae</taxon>
        <taxon>Entamoeba</taxon>
    </lineage>
</organism>
<keyword evidence="3" id="KW-1185">Reference proteome</keyword>
<keyword evidence="1" id="KW-0547">Nucleotide-binding</keyword>
<dbReference type="EMBL" id="KB206168">
    <property type="protein sequence ID" value="ELP95284.1"/>
    <property type="molecule type" value="Genomic_DNA"/>
</dbReference>
<dbReference type="GeneID" id="14894162"/>
<dbReference type="GO" id="GO:0003924">
    <property type="term" value="F:GTPase activity"/>
    <property type="evidence" value="ECO:0007669"/>
    <property type="project" value="InterPro"/>
</dbReference>
<dbReference type="Pfam" id="PF00071">
    <property type="entry name" value="Ras"/>
    <property type="match status" value="1"/>
</dbReference>
<evidence type="ECO:0000313" key="3">
    <source>
        <dbReference type="Proteomes" id="UP000014680"/>
    </source>
</evidence>
<gene>
    <name evidence="2" type="ORF">EIN_431200</name>
</gene>
<dbReference type="PROSITE" id="PS51419">
    <property type="entry name" value="RAB"/>
    <property type="match status" value="1"/>
</dbReference>
<proteinExistence type="predicted"/>
<reference evidence="2 3" key="1">
    <citation type="submission" date="2012-10" db="EMBL/GenBank/DDBJ databases">
        <authorList>
            <person name="Zafar N."/>
            <person name="Inman J."/>
            <person name="Hall N."/>
            <person name="Lorenzi H."/>
            <person name="Caler E."/>
        </authorList>
    </citation>
    <scope>NUCLEOTIDE SEQUENCE [LARGE SCALE GENOMIC DNA]</scope>
    <source>
        <strain evidence="2 3">IP1</strain>
    </source>
</reference>
<dbReference type="InterPro" id="IPR001806">
    <property type="entry name" value="Small_GTPase"/>
</dbReference>
<name>A0A0A1UGY9_ENTIV</name>
<dbReference type="KEGG" id="eiv:EIN_431200"/>
<dbReference type="RefSeq" id="XP_004262055.1">
    <property type="nucleotide sequence ID" value="XM_004262007.1"/>
</dbReference>
<dbReference type="PANTHER" id="PTHR47978">
    <property type="match status" value="1"/>
</dbReference>
<dbReference type="Gene3D" id="3.40.50.300">
    <property type="entry name" value="P-loop containing nucleotide triphosphate hydrolases"/>
    <property type="match status" value="1"/>
</dbReference>